<feature type="domain" description="PDZ" evidence="2">
    <location>
        <begin position="322"/>
        <end position="386"/>
    </location>
</feature>
<dbReference type="AlphaFoldDB" id="A0AA36HN01"/>
<dbReference type="InterPro" id="IPR001478">
    <property type="entry name" value="PDZ"/>
</dbReference>
<keyword evidence="4" id="KW-1185">Reference proteome</keyword>
<feature type="domain" description="PDZ" evidence="2">
    <location>
        <begin position="186"/>
        <end position="269"/>
    </location>
</feature>
<feature type="domain" description="PDZ" evidence="2">
    <location>
        <begin position="9"/>
        <end position="88"/>
    </location>
</feature>
<name>A0AA36HN01_9DINO</name>
<feature type="compositionally biased region" description="Pro residues" evidence="1">
    <location>
        <begin position="573"/>
        <end position="582"/>
    </location>
</feature>
<dbReference type="Proteomes" id="UP001178507">
    <property type="component" value="Unassembled WGS sequence"/>
</dbReference>
<comment type="caution">
    <text evidence="3">The sequence shown here is derived from an EMBL/GenBank/DDBJ whole genome shotgun (WGS) entry which is preliminary data.</text>
</comment>
<organism evidence="3 4">
    <name type="scientific">Effrenium voratum</name>
    <dbReference type="NCBI Taxonomy" id="2562239"/>
    <lineage>
        <taxon>Eukaryota</taxon>
        <taxon>Sar</taxon>
        <taxon>Alveolata</taxon>
        <taxon>Dinophyceae</taxon>
        <taxon>Suessiales</taxon>
        <taxon>Symbiodiniaceae</taxon>
        <taxon>Effrenium</taxon>
    </lineage>
</organism>
<gene>
    <name evidence="3" type="ORF">EVOR1521_LOCUS2243</name>
</gene>
<evidence type="ECO:0000259" key="2">
    <source>
        <dbReference type="PROSITE" id="PS50106"/>
    </source>
</evidence>
<feature type="domain" description="PDZ" evidence="2">
    <location>
        <begin position="101"/>
        <end position="158"/>
    </location>
</feature>
<dbReference type="SMART" id="SM00228">
    <property type="entry name" value="PDZ"/>
    <property type="match status" value="6"/>
</dbReference>
<dbReference type="InterPro" id="IPR036034">
    <property type="entry name" value="PDZ_sf"/>
</dbReference>
<evidence type="ECO:0000313" key="4">
    <source>
        <dbReference type="Proteomes" id="UP001178507"/>
    </source>
</evidence>
<dbReference type="PROSITE" id="PS50106">
    <property type="entry name" value="PDZ"/>
    <property type="match status" value="4"/>
</dbReference>
<evidence type="ECO:0000256" key="1">
    <source>
        <dbReference type="SAM" id="MobiDB-lite"/>
    </source>
</evidence>
<reference evidence="3" key="1">
    <citation type="submission" date="2023-08" db="EMBL/GenBank/DDBJ databases">
        <authorList>
            <person name="Chen Y."/>
            <person name="Shah S."/>
            <person name="Dougan E. K."/>
            <person name="Thang M."/>
            <person name="Chan C."/>
        </authorList>
    </citation>
    <scope>NUCLEOTIDE SEQUENCE</scope>
</reference>
<accession>A0AA36HN01</accession>
<sequence length="797" mass="85659">MPNMEKTIVVRLEKTHKTNLGMHVDGLSLAVCLVEGRGLVAEWNAAFPSCAVEPGDRVVSVNGAQHPELVMEQLAAESVLQLVVAKQGALAAALAPQAQYSVQLRREESDTFGLEVNPDTAEVVQVLDDGRAAVWNAWHPFRALAVGDRIVEINGVHVGRHRLLETELDVDLVVLRGSGAAFGTFGVSFARVDEKLGFGLNKAMEVERMEGGGVAQLWNAANPINKLRLGDRILQANRKTGAAAMLGEMKSAGAKAGGAALGLVVARAERRFDAENQRFFSLKECQAEWPKDSQKRWGAMSSVQPEAAGPAGAAGATGSTFILELRHEGQGPGFDLDARKIAKVHDGGVLAAWNRQRPAQAAMVGDQVLEVNGFAGQKALEELKKSKTVRLTLLRQNAMSTFGVTFQRQAKEKLGFKTNEQLELARVEAEGLVPAWNAGNRLHQLHLGDRILQVGEVASAAEIFQRLQKAPELELVLARCPRRLDASGAVLTFRECQAAFGADAAARWAAMGPVPEAPAPPPKAPAPKEPAQFLRNTGNDDRPMLANESFYRSLADVRPSPGGGLRRGNAPALPAPPAPPAEAKPRSSFSCPCCNHLFHVFVEDGAYHTQPVSGALAGVRLQPQRDWVFKAFGRVFGATLSKRGKEDLVIDPGSLVLQSLKDAGAVAKWNQQQPAAAVVVGDLVLEVNSKPAHQALQELQAPEPDLQLLLARPLGGATFAVEPQVGKKGLDWQLSQNLVLITSPASDASADSDKAPELPWPVQGDKVVQVNQCVGLESMRKEIEKSKQLTIIVMRRR</sequence>
<evidence type="ECO:0000313" key="3">
    <source>
        <dbReference type="EMBL" id="CAJ1372098.1"/>
    </source>
</evidence>
<feature type="compositionally biased region" description="Pro residues" evidence="1">
    <location>
        <begin position="515"/>
        <end position="528"/>
    </location>
</feature>
<feature type="region of interest" description="Disordered" evidence="1">
    <location>
        <begin position="512"/>
        <end position="543"/>
    </location>
</feature>
<dbReference type="EMBL" id="CAUJNA010000114">
    <property type="protein sequence ID" value="CAJ1372098.1"/>
    <property type="molecule type" value="Genomic_DNA"/>
</dbReference>
<feature type="region of interest" description="Disordered" evidence="1">
    <location>
        <begin position="560"/>
        <end position="586"/>
    </location>
</feature>
<dbReference type="SUPFAM" id="SSF50156">
    <property type="entry name" value="PDZ domain-like"/>
    <property type="match status" value="1"/>
</dbReference>
<proteinExistence type="predicted"/>
<protein>
    <recommendedName>
        <fullName evidence="2">PDZ domain-containing protein</fullName>
    </recommendedName>
</protein>